<sequence length="285" mass="31892">MILPGLILILIYSYGPMLGLVIAFEKFKPAIGVINSKWVGFDNFRYVMEMPESKQIVWNTILIAIMKIIAGLIAPIVTALLLNEVRKEVFKRGIQTVVYLPHFLSWIILGGILIDILSPTSGIVNQVLGWVGIEPIYFLGDNNWFRYVLVATDTWKEFGFNTIVYLAALTSINPTLYEAAIVDGAGRWKQTLHVTLPGMAPIIILLMTLSLGNVLNAGFDQVFNLYSPQVYETGDIIDTFVYRIGLIDAQYGVATAVGVFRSVVSLLSISLSYYLAYRFANYRIF</sequence>
<evidence type="ECO:0000256" key="2">
    <source>
        <dbReference type="ARBA" id="ARBA00022448"/>
    </source>
</evidence>
<feature type="transmembrane region" description="Helical" evidence="7">
    <location>
        <begin position="163"/>
        <end position="182"/>
    </location>
</feature>
<organism evidence="9 10">
    <name type="scientific">Paenibacillus lignilyticus</name>
    <dbReference type="NCBI Taxonomy" id="1172615"/>
    <lineage>
        <taxon>Bacteria</taxon>
        <taxon>Bacillati</taxon>
        <taxon>Bacillota</taxon>
        <taxon>Bacilli</taxon>
        <taxon>Bacillales</taxon>
        <taxon>Paenibacillaceae</taxon>
        <taxon>Paenibacillus</taxon>
    </lineage>
</organism>
<keyword evidence="5 7" id="KW-1133">Transmembrane helix</keyword>
<feature type="transmembrane region" description="Helical" evidence="7">
    <location>
        <begin position="194"/>
        <end position="215"/>
    </location>
</feature>
<dbReference type="InterPro" id="IPR035906">
    <property type="entry name" value="MetI-like_sf"/>
</dbReference>
<comment type="similarity">
    <text evidence="7">Belongs to the binding-protein-dependent transport system permease family.</text>
</comment>
<dbReference type="InterPro" id="IPR000515">
    <property type="entry name" value="MetI-like"/>
</dbReference>
<feature type="transmembrane region" description="Helical" evidence="7">
    <location>
        <begin position="251"/>
        <end position="276"/>
    </location>
</feature>
<evidence type="ECO:0000256" key="1">
    <source>
        <dbReference type="ARBA" id="ARBA00004651"/>
    </source>
</evidence>
<dbReference type="CDD" id="cd06261">
    <property type="entry name" value="TM_PBP2"/>
    <property type="match status" value="1"/>
</dbReference>
<evidence type="ECO:0000256" key="5">
    <source>
        <dbReference type="ARBA" id="ARBA00022989"/>
    </source>
</evidence>
<dbReference type="RefSeq" id="WP_091224637.1">
    <property type="nucleotide sequence ID" value="NZ_JAGKSP010000010.1"/>
</dbReference>
<dbReference type="PANTHER" id="PTHR43227">
    <property type="entry name" value="BLL4140 PROTEIN"/>
    <property type="match status" value="1"/>
</dbReference>
<keyword evidence="3" id="KW-1003">Cell membrane</keyword>
<dbReference type="Gene3D" id="1.10.3720.10">
    <property type="entry name" value="MetI-like"/>
    <property type="match status" value="1"/>
</dbReference>
<feature type="transmembrane region" description="Helical" evidence="7">
    <location>
        <begin position="94"/>
        <end position="114"/>
    </location>
</feature>
<proteinExistence type="inferred from homology"/>
<evidence type="ECO:0000256" key="3">
    <source>
        <dbReference type="ARBA" id="ARBA00022475"/>
    </source>
</evidence>
<dbReference type="Proteomes" id="UP000673394">
    <property type="component" value="Unassembled WGS sequence"/>
</dbReference>
<feature type="transmembrane region" description="Helical" evidence="7">
    <location>
        <begin position="56"/>
        <end position="82"/>
    </location>
</feature>
<evidence type="ECO:0000256" key="7">
    <source>
        <dbReference type="RuleBase" id="RU363032"/>
    </source>
</evidence>
<dbReference type="SUPFAM" id="SSF161098">
    <property type="entry name" value="MetI-like"/>
    <property type="match status" value="1"/>
</dbReference>
<reference evidence="9 10" key="1">
    <citation type="submission" date="2021-04" db="EMBL/GenBank/DDBJ databases">
        <title>Paenibacillus sp. DLE-14 whole genome sequence.</title>
        <authorList>
            <person name="Ham Y.J."/>
        </authorList>
    </citation>
    <scope>NUCLEOTIDE SEQUENCE [LARGE SCALE GENOMIC DNA]</scope>
    <source>
        <strain evidence="9 10">DLE-14</strain>
    </source>
</reference>
<comment type="subcellular location">
    <subcellularLocation>
        <location evidence="1 7">Cell membrane</location>
        <topology evidence="1 7">Multi-pass membrane protein</topology>
    </subcellularLocation>
</comment>
<dbReference type="PROSITE" id="PS50928">
    <property type="entry name" value="ABC_TM1"/>
    <property type="match status" value="1"/>
</dbReference>
<dbReference type="EMBL" id="JAGKSP010000010">
    <property type="protein sequence ID" value="MBP3965458.1"/>
    <property type="molecule type" value="Genomic_DNA"/>
</dbReference>
<dbReference type="InterPro" id="IPR050809">
    <property type="entry name" value="UgpAE/MalFG_permease"/>
</dbReference>
<evidence type="ECO:0000313" key="10">
    <source>
        <dbReference type="Proteomes" id="UP000673394"/>
    </source>
</evidence>
<evidence type="ECO:0000313" key="9">
    <source>
        <dbReference type="EMBL" id="MBP3965458.1"/>
    </source>
</evidence>
<keyword evidence="6 7" id="KW-0472">Membrane</keyword>
<dbReference type="Pfam" id="PF00528">
    <property type="entry name" value="BPD_transp_1"/>
    <property type="match status" value="1"/>
</dbReference>
<name>A0ABS5CHU9_9BACL</name>
<gene>
    <name evidence="9" type="ORF">I8J30_22350</name>
</gene>
<evidence type="ECO:0000259" key="8">
    <source>
        <dbReference type="PROSITE" id="PS50928"/>
    </source>
</evidence>
<comment type="caution">
    <text evidence="9">The sequence shown here is derived from an EMBL/GenBank/DDBJ whole genome shotgun (WGS) entry which is preliminary data.</text>
</comment>
<keyword evidence="2 7" id="KW-0813">Transport</keyword>
<keyword evidence="10" id="KW-1185">Reference proteome</keyword>
<accession>A0ABS5CHU9</accession>
<protein>
    <submittedName>
        <fullName evidence="9">Sugar ABC transporter permease</fullName>
    </submittedName>
</protein>
<feature type="domain" description="ABC transmembrane type-1" evidence="8">
    <location>
        <begin position="57"/>
        <end position="272"/>
    </location>
</feature>
<dbReference type="PANTHER" id="PTHR43227:SF11">
    <property type="entry name" value="BLL4140 PROTEIN"/>
    <property type="match status" value="1"/>
</dbReference>
<keyword evidence="4 7" id="KW-0812">Transmembrane</keyword>
<evidence type="ECO:0000256" key="6">
    <source>
        <dbReference type="ARBA" id="ARBA00023136"/>
    </source>
</evidence>
<evidence type="ECO:0000256" key="4">
    <source>
        <dbReference type="ARBA" id="ARBA00022692"/>
    </source>
</evidence>